<reference evidence="1" key="1">
    <citation type="submission" date="2014-11" db="EMBL/GenBank/DDBJ databases">
        <authorList>
            <person name="Otto D Thomas"/>
            <person name="Naeem Raeece"/>
        </authorList>
    </citation>
    <scope>NUCLEOTIDE SEQUENCE</scope>
</reference>
<dbReference type="VEuPathDB" id="CryptoDB:Cvel_3067"/>
<proteinExistence type="predicted"/>
<sequence>MPVPLITYTKVMAEDQKIQTSRTSRGVQECELCVLEKRTTWYVDCEDFVILECDQCQNPIAVLRAHGPSVSRETEEAMEQALREVADRVVGTGEYYIDKKQRSIFDHIHWHARDHTPISRLLESNKFPHLLGEIRERSRI</sequence>
<accession>A0A0G4FC83</accession>
<dbReference type="EMBL" id="CDMZ01000254">
    <property type="protein sequence ID" value="CEM10272.1"/>
    <property type="molecule type" value="Genomic_DNA"/>
</dbReference>
<name>A0A0G4FC83_9ALVE</name>
<evidence type="ECO:0000313" key="1">
    <source>
        <dbReference type="EMBL" id="CEM10272.1"/>
    </source>
</evidence>
<protein>
    <submittedName>
        <fullName evidence="1">Uncharacterized protein</fullName>
    </submittedName>
</protein>
<dbReference type="AlphaFoldDB" id="A0A0G4FC83"/>
<organism evidence="1">
    <name type="scientific">Chromera velia CCMP2878</name>
    <dbReference type="NCBI Taxonomy" id="1169474"/>
    <lineage>
        <taxon>Eukaryota</taxon>
        <taxon>Sar</taxon>
        <taxon>Alveolata</taxon>
        <taxon>Colpodellida</taxon>
        <taxon>Chromeraceae</taxon>
        <taxon>Chromera</taxon>
    </lineage>
</organism>
<gene>
    <name evidence="1" type="ORF">Cvel_3067</name>
</gene>